<comment type="similarity">
    <text evidence="2">Belongs to the UPF0382 family.</text>
</comment>
<dbReference type="RefSeq" id="WP_158985218.1">
    <property type="nucleotide sequence ID" value="NZ_BAABKY010000002.1"/>
</dbReference>
<dbReference type="Proteomes" id="UP001501083">
    <property type="component" value="Unassembled WGS sequence"/>
</dbReference>
<organism evidence="8 9">
    <name type="scientific">Lysobacter panacisoli</name>
    <dbReference type="NCBI Taxonomy" id="1255263"/>
    <lineage>
        <taxon>Bacteria</taxon>
        <taxon>Pseudomonadati</taxon>
        <taxon>Pseudomonadota</taxon>
        <taxon>Gammaproteobacteria</taxon>
        <taxon>Lysobacterales</taxon>
        <taxon>Lysobacteraceae</taxon>
        <taxon>Lysobacter</taxon>
    </lineage>
</organism>
<keyword evidence="5 6" id="KW-0472">Membrane</keyword>
<gene>
    <name evidence="8" type="ORF">GCM10025759_22100</name>
</gene>
<dbReference type="PANTHER" id="PTHR43461:SF1">
    <property type="entry name" value="TRANSMEMBRANE PROTEIN 256"/>
    <property type="match status" value="1"/>
</dbReference>
<reference evidence="9" key="1">
    <citation type="journal article" date="2019" name="Int. J. Syst. Evol. Microbiol.">
        <title>The Global Catalogue of Microorganisms (GCM) 10K type strain sequencing project: providing services to taxonomists for standard genome sequencing and annotation.</title>
        <authorList>
            <consortium name="The Broad Institute Genomics Platform"/>
            <consortium name="The Broad Institute Genome Sequencing Center for Infectious Disease"/>
            <person name="Wu L."/>
            <person name="Ma J."/>
        </authorList>
    </citation>
    <scope>NUCLEOTIDE SEQUENCE [LARGE SCALE GENOMIC DNA]</scope>
    <source>
        <strain evidence="9">JCM 19212</strain>
    </source>
</reference>
<feature type="transmembrane region" description="Helical" evidence="6">
    <location>
        <begin position="77"/>
        <end position="97"/>
    </location>
</feature>
<keyword evidence="4 6" id="KW-1133">Transmembrane helix</keyword>
<evidence type="ECO:0000313" key="8">
    <source>
        <dbReference type="EMBL" id="GAA5076869.1"/>
    </source>
</evidence>
<evidence type="ECO:0000256" key="4">
    <source>
        <dbReference type="ARBA" id="ARBA00022989"/>
    </source>
</evidence>
<evidence type="ECO:0000256" key="6">
    <source>
        <dbReference type="SAM" id="Phobius"/>
    </source>
</evidence>
<feature type="signal peptide" evidence="7">
    <location>
        <begin position="1"/>
        <end position="35"/>
    </location>
</feature>
<feature type="transmembrane region" description="Helical" evidence="6">
    <location>
        <begin position="103"/>
        <end position="120"/>
    </location>
</feature>
<evidence type="ECO:0000256" key="3">
    <source>
        <dbReference type="ARBA" id="ARBA00022692"/>
    </source>
</evidence>
<keyword evidence="9" id="KW-1185">Reference proteome</keyword>
<proteinExistence type="inferred from homology"/>
<sequence>MTGYPTPHSSPLSTRLLAAFGALLAASAVAMSAYAAHAVQGVDASRLHSAALFAFGHGIALAALAPRRQRRLRTFALCVLLLGTLLFSGSLALAVFAGMSTSLAPVGGSLMILAWLLYAIEALRR</sequence>
<evidence type="ECO:0000256" key="2">
    <source>
        <dbReference type="ARBA" id="ARBA00009694"/>
    </source>
</evidence>
<name>A0ABP9LJY2_9GAMM</name>
<evidence type="ECO:0000256" key="5">
    <source>
        <dbReference type="ARBA" id="ARBA00023136"/>
    </source>
</evidence>
<comment type="subcellular location">
    <subcellularLocation>
        <location evidence="1">Membrane</location>
        <topology evidence="1">Multi-pass membrane protein</topology>
    </subcellularLocation>
</comment>
<accession>A0ABP9LJY2</accession>
<feature type="chain" id="PRO_5047360440" evidence="7">
    <location>
        <begin position="36"/>
        <end position="125"/>
    </location>
</feature>
<evidence type="ECO:0000313" key="9">
    <source>
        <dbReference type="Proteomes" id="UP001501083"/>
    </source>
</evidence>
<dbReference type="Pfam" id="PF04241">
    <property type="entry name" value="DUF423"/>
    <property type="match status" value="1"/>
</dbReference>
<dbReference type="EMBL" id="BAABKY010000002">
    <property type="protein sequence ID" value="GAA5076869.1"/>
    <property type="molecule type" value="Genomic_DNA"/>
</dbReference>
<keyword evidence="3 6" id="KW-0812">Transmembrane</keyword>
<evidence type="ECO:0000256" key="1">
    <source>
        <dbReference type="ARBA" id="ARBA00004141"/>
    </source>
</evidence>
<comment type="caution">
    <text evidence="8">The sequence shown here is derived from an EMBL/GenBank/DDBJ whole genome shotgun (WGS) entry which is preliminary data.</text>
</comment>
<dbReference type="InterPro" id="IPR006696">
    <property type="entry name" value="DUF423"/>
</dbReference>
<keyword evidence="7" id="KW-0732">Signal</keyword>
<evidence type="ECO:0000256" key="7">
    <source>
        <dbReference type="SAM" id="SignalP"/>
    </source>
</evidence>
<dbReference type="PANTHER" id="PTHR43461">
    <property type="entry name" value="TRANSMEMBRANE PROTEIN 256"/>
    <property type="match status" value="1"/>
</dbReference>
<protein>
    <submittedName>
        <fullName evidence="8">DUF423 domain-containing protein</fullName>
    </submittedName>
</protein>
<feature type="transmembrane region" description="Helical" evidence="6">
    <location>
        <begin position="48"/>
        <end position="65"/>
    </location>
</feature>